<comment type="caution">
    <text evidence="2">The sequence shown here is derived from an EMBL/GenBank/DDBJ whole genome shotgun (WGS) entry which is preliminary data.</text>
</comment>
<organism evidence="2 3">
    <name type="scientific">Malus domestica</name>
    <name type="common">Apple</name>
    <name type="synonym">Pyrus malus</name>
    <dbReference type="NCBI Taxonomy" id="3750"/>
    <lineage>
        <taxon>Eukaryota</taxon>
        <taxon>Viridiplantae</taxon>
        <taxon>Streptophyta</taxon>
        <taxon>Embryophyta</taxon>
        <taxon>Tracheophyta</taxon>
        <taxon>Spermatophyta</taxon>
        <taxon>Magnoliopsida</taxon>
        <taxon>eudicotyledons</taxon>
        <taxon>Gunneridae</taxon>
        <taxon>Pentapetalae</taxon>
        <taxon>rosids</taxon>
        <taxon>fabids</taxon>
        <taxon>Rosales</taxon>
        <taxon>Rosaceae</taxon>
        <taxon>Amygdaloideae</taxon>
        <taxon>Maleae</taxon>
        <taxon>Malus</taxon>
    </lineage>
</organism>
<proteinExistence type="predicted"/>
<evidence type="ECO:0000313" key="3">
    <source>
        <dbReference type="Proteomes" id="UP000290289"/>
    </source>
</evidence>
<dbReference type="PANTHER" id="PTHR33786">
    <property type="entry name" value="UBIQUITIN CARBOXYL-TERMINAL HYDROLASE"/>
    <property type="match status" value="1"/>
</dbReference>
<sequence length="263" mass="29477">MDLISILLQKIEKQKVGGLDDQNSTIFESIESIESDKNKRASASADSRLDLRCSKTIRFCASIFGAVCGNRHKKLCRFSFIFFRLHRESAEAKNPKLFEKTHGATSPLTQSLSATARQNTTQSFVLQSSLSFVFAWLRDVDDSTNSNTIKLVVFLICIMGLLLTINPTSATGEMYEPNLKQSTTTETFHPAGPTEYKLFIDDVTKPNHDTQRRRLAPYQLCLPCKCCSATTCISMPCCFGIDCQLPNKPFRVCAFVPQDLQLH</sequence>
<dbReference type="AlphaFoldDB" id="A0A498HAF2"/>
<evidence type="ECO:0000313" key="2">
    <source>
        <dbReference type="EMBL" id="RXH68438.1"/>
    </source>
</evidence>
<keyword evidence="3" id="KW-1185">Reference proteome</keyword>
<gene>
    <name evidence="2" type="ORF">DVH24_030771</name>
</gene>
<dbReference type="EMBL" id="RDQH01000343">
    <property type="protein sequence ID" value="RXH68438.1"/>
    <property type="molecule type" value="Genomic_DNA"/>
</dbReference>
<reference evidence="2 3" key="1">
    <citation type="submission" date="2018-10" db="EMBL/GenBank/DDBJ databases">
        <title>A high-quality apple genome assembly.</title>
        <authorList>
            <person name="Hu J."/>
        </authorList>
    </citation>
    <scope>NUCLEOTIDE SEQUENCE [LARGE SCALE GENOMIC DNA]</scope>
    <source>
        <strain evidence="3">cv. HFTH1</strain>
        <tissue evidence="2">Young leaf</tissue>
    </source>
</reference>
<evidence type="ECO:0000259" key="1">
    <source>
        <dbReference type="Pfam" id="PF25268"/>
    </source>
</evidence>
<dbReference type="Pfam" id="PF25268">
    <property type="entry name" value="DUF7866"/>
    <property type="match status" value="1"/>
</dbReference>
<dbReference type="InterPro" id="IPR057188">
    <property type="entry name" value="DUF7866"/>
</dbReference>
<dbReference type="PANTHER" id="PTHR33786:SF5">
    <property type="entry name" value="EXPRESSED PROTEIN"/>
    <property type="match status" value="1"/>
</dbReference>
<accession>A0A498HAF2</accession>
<protein>
    <recommendedName>
        <fullName evidence="1">DUF7866 domain-containing protein</fullName>
    </recommendedName>
</protein>
<feature type="domain" description="DUF7866" evidence="1">
    <location>
        <begin position="217"/>
        <end position="259"/>
    </location>
</feature>
<dbReference type="Proteomes" id="UP000290289">
    <property type="component" value="Chromosome 17"/>
</dbReference>
<name>A0A498HAF2_MALDO</name>